<proteinExistence type="predicted"/>
<name>A0A809SCP3_9BACT</name>
<dbReference type="KEGG" id="npy:NPRO_00190"/>
<dbReference type="Proteomes" id="UP000662873">
    <property type="component" value="Chromosome"/>
</dbReference>
<reference evidence="1" key="1">
    <citation type="journal article" name="DNA Res.">
        <title>The physiological potential of anammox bacteria as revealed by their core genome structure.</title>
        <authorList>
            <person name="Okubo T."/>
            <person name="Toyoda A."/>
            <person name="Fukuhara K."/>
            <person name="Uchiyama I."/>
            <person name="Harigaya Y."/>
            <person name="Kuroiwa M."/>
            <person name="Suzuki T."/>
            <person name="Murakami Y."/>
            <person name="Suwa Y."/>
            <person name="Takami H."/>
        </authorList>
    </citation>
    <scope>NUCLEOTIDE SEQUENCE</scope>
    <source>
        <strain evidence="1">317325-2</strain>
    </source>
</reference>
<gene>
    <name evidence="1" type="ORF">NPRO_00190</name>
</gene>
<evidence type="ECO:0000313" key="2">
    <source>
        <dbReference type="Proteomes" id="UP000662873"/>
    </source>
</evidence>
<organism evidence="1 2">
    <name type="scientific">Candidatus Nitrosymbiomonas proteolyticus</name>
    <dbReference type="NCBI Taxonomy" id="2608984"/>
    <lineage>
        <taxon>Bacteria</taxon>
        <taxon>Bacillati</taxon>
        <taxon>Armatimonadota</taxon>
        <taxon>Armatimonadota incertae sedis</taxon>
        <taxon>Candidatus Nitrosymbiomonas</taxon>
    </lineage>
</organism>
<sequence>MRLPSQELEPTSRVVTNLCVASTFDDKLGTDSVYLAQREAKGGLRALIKFDVSRRDRNVADVISVQSDRIVALVNGGVDLFEPFFVKRVRGQFMAIRKPQAFEGCPGGGQVAIIDGYQICYVNCEPEVSGKRESVVFIFSEGGLKYAKVPFYVGSLRSDGLRFIEFQEWLELEDGRVSRRWVRFGWPLMAKDGYWMGKRVSHQ</sequence>
<evidence type="ECO:0000313" key="1">
    <source>
        <dbReference type="EMBL" id="BBO22424.1"/>
    </source>
</evidence>
<protein>
    <submittedName>
        <fullName evidence="1">Uncharacterized protein</fullName>
    </submittedName>
</protein>
<dbReference type="AlphaFoldDB" id="A0A809SCP3"/>
<dbReference type="EMBL" id="AP021858">
    <property type="protein sequence ID" value="BBO22424.1"/>
    <property type="molecule type" value="Genomic_DNA"/>
</dbReference>
<accession>A0A809SCP3</accession>